<comment type="similarity">
    <text evidence="2">Belongs to the glycosyltransferase 29 family.</text>
</comment>
<gene>
    <name evidence="14" type="ORF">HOLleu_33410</name>
</gene>
<feature type="disulfide bond" evidence="12">
    <location>
        <begin position="190"/>
        <end position="340"/>
    </location>
</feature>
<accession>A0A9Q0YNL6</accession>
<evidence type="ECO:0000256" key="6">
    <source>
        <dbReference type="ARBA" id="ARBA00022968"/>
    </source>
</evidence>
<dbReference type="CDD" id="cd23963">
    <property type="entry name" value="GT29_ST8SIA"/>
    <property type="match status" value="1"/>
</dbReference>
<keyword evidence="9 13" id="KW-0472">Membrane</keyword>
<keyword evidence="3" id="KW-0328">Glycosyltransferase</keyword>
<comment type="caution">
    <text evidence="14">The sequence shown here is derived from an EMBL/GenBank/DDBJ whole genome shotgun (WGS) entry which is preliminary data.</text>
</comment>
<dbReference type="PIRSF" id="PIRSF005557">
    <property type="entry name" value="Sialyl_trans"/>
    <property type="match status" value="1"/>
</dbReference>
<keyword evidence="15" id="KW-1185">Reference proteome</keyword>
<keyword evidence="7 13" id="KW-1133">Transmembrane helix</keyword>
<evidence type="ECO:0000256" key="5">
    <source>
        <dbReference type="ARBA" id="ARBA00022692"/>
    </source>
</evidence>
<dbReference type="InterPro" id="IPR001675">
    <property type="entry name" value="Glyco_trans_29"/>
</dbReference>
<dbReference type="PANTHER" id="PTHR11987:SF54">
    <property type="entry name" value="ST8 ALPHA-N-ACETYL-NEURAMINIDE ALPHA-2,8-SIALYLTRANSFERASE 6"/>
    <property type="match status" value="1"/>
</dbReference>
<proteinExistence type="inferred from homology"/>
<evidence type="ECO:0000256" key="7">
    <source>
        <dbReference type="ARBA" id="ARBA00022989"/>
    </source>
</evidence>
<dbReference type="Pfam" id="PF00777">
    <property type="entry name" value="Glyco_transf_29"/>
    <property type="match status" value="1"/>
</dbReference>
<keyword evidence="11" id="KW-0325">Glycoprotein</keyword>
<feature type="transmembrane region" description="Helical" evidence="13">
    <location>
        <begin position="20"/>
        <end position="38"/>
    </location>
</feature>
<evidence type="ECO:0000313" key="15">
    <source>
        <dbReference type="Proteomes" id="UP001152320"/>
    </source>
</evidence>
<protein>
    <submittedName>
        <fullName evidence="14">Alpha-N-acetylneuraminide alpha-2,8-sialyltransferase</fullName>
    </submittedName>
</protein>
<dbReference type="GO" id="GO:0006491">
    <property type="term" value="P:N-glycan processing"/>
    <property type="evidence" value="ECO:0007669"/>
    <property type="project" value="TreeGrafter"/>
</dbReference>
<keyword evidence="5 13" id="KW-0812">Transmembrane</keyword>
<evidence type="ECO:0000256" key="2">
    <source>
        <dbReference type="ARBA" id="ARBA00006003"/>
    </source>
</evidence>
<keyword evidence="4" id="KW-0808">Transferase</keyword>
<evidence type="ECO:0000256" key="10">
    <source>
        <dbReference type="ARBA" id="ARBA00023157"/>
    </source>
</evidence>
<evidence type="ECO:0000256" key="13">
    <source>
        <dbReference type="SAM" id="Phobius"/>
    </source>
</evidence>
<comment type="subcellular location">
    <subcellularLocation>
        <location evidence="1">Golgi apparatus membrane</location>
        <topology evidence="1">Single-pass type II membrane protein</topology>
    </subcellularLocation>
</comment>
<dbReference type="GO" id="GO:0003828">
    <property type="term" value="F:alpha-N-acetylneuraminate alpha-2,8-sialyltransferase activity"/>
    <property type="evidence" value="ECO:0007669"/>
    <property type="project" value="TreeGrafter"/>
</dbReference>
<evidence type="ECO:0000256" key="9">
    <source>
        <dbReference type="ARBA" id="ARBA00023136"/>
    </source>
</evidence>
<evidence type="ECO:0000313" key="14">
    <source>
        <dbReference type="EMBL" id="KAJ8025765.1"/>
    </source>
</evidence>
<dbReference type="InterPro" id="IPR012163">
    <property type="entry name" value="Sialyl_trans"/>
</dbReference>
<dbReference type="Proteomes" id="UP001152320">
    <property type="component" value="Chromosome 17"/>
</dbReference>
<sequence length="409" mass="47198">MGQISEMNPEYIIKALKKVLIISCMTLFIILSFHYMIYHPQTVKRTTSHSNDASYVRMFKHNKPHSTTARNLSEADAALVQVIKKFSYKPKTGKPKKFHRTPQTAVNMALIRDIFLSKWKESKANFTAFRQELNSYIDSHKYFAASQETVVAGEQLTMAHQDNVSRTVFPDIHERLPKESPFKGKMFPRCAVMGSSGMLSNSHCGEEIDRADYVFRCNIPPMKDFVDDAGSLTNLTTMNIMTIVADRYHLLSTSLMEDKFLRDLQEYSGYLWLPVYGMGSTYSFGLRVFRLLDRLNGTNLKPMMGHPEHFRGVKKLWEKRDLKHRPSTGLYLTTTAIALCDKVDLYGFWPLPRDIDGNEVPYHYYEDKPSPTIMHDFHFEFLKLAQLHEKGIVHIHTGKCKDVEKAEFT</sequence>
<keyword evidence="8" id="KW-0333">Golgi apparatus</keyword>
<evidence type="ECO:0000256" key="1">
    <source>
        <dbReference type="ARBA" id="ARBA00004323"/>
    </source>
</evidence>
<organism evidence="14 15">
    <name type="scientific">Holothuria leucospilota</name>
    <name type="common">Black long sea cucumber</name>
    <name type="synonym">Mertensiothuria leucospilota</name>
    <dbReference type="NCBI Taxonomy" id="206669"/>
    <lineage>
        <taxon>Eukaryota</taxon>
        <taxon>Metazoa</taxon>
        <taxon>Echinodermata</taxon>
        <taxon>Eleutherozoa</taxon>
        <taxon>Echinozoa</taxon>
        <taxon>Holothuroidea</taxon>
        <taxon>Aspidochirotacea</taxon>
        <taxon>Aspidochirotida</taxon>
        <taxon>Holothuriidae</taxon>
        <taxon>Holothuria</taxon>
    </lineage>
</organism>
<dbReference type="GO" id="GO:0000139">
    <property type="term" value="C:Golgi membrane"/>
    <property type="evidence" value="ECO:0007669"/>
    <property type="project" value="UniProtKB-SubCell"/>
</dbReference>
<evidence type="ECO:0000256" key="3">
    <source>
        <dbReference type="ARBA" id="ARBA00022676"/>
    </source>
</evidence>
<evidence type="ECO:0000256" key="12">
    <source>
        <dbReference type="PIRSR" id="PIRSR005557-2"/>
    </source>
</evidence>
<evidence type="ECO:0000256" key="11">
    <source>
        <dbReference type="ARBA" id="ARBA00023180"/>
    </source>
</evidence>
<dbReference type="OrthoDB" id="10264956at2759"/>
<dbReference type="GO" id="GO:0009311">
    <property type="term" value="P:oligosaccharide metabolic process"/>
    <property type="evidence" value="ECO:0007669"/>
    <property type="project" value="TreeGrafter"/>
</dbReference>
<dbReference type="InterPro" id="IPR050943">
    <property type="entry name" value="Glycosyltr_29_Sialyltrsf"/>
</dbReference>
<keyword evidence="6" id="KW-0735">Signal-anchor</keyword>
<evidence type="ECO:0000256" key="4">
    <source>
        <dbReference type="ARBA" id="ARBA00022679"/>
    </source>
</evidence>
<dbReference type="EMBL" id="JAIZAY010000017">
    <property type="protein sequence ID" value="KAJ8025765.1"/>
    <property type="molecule type" value="Genomic_DNA"/>
</dbReference>
<evidence type="ECO:0000256" key="8">
    <source>
        <dbReference type="ARBA" id="ARBA00023034"/>
    </source>
</evidence>
<reference evidence="14" key="1">
    <citation type="submission" date="2021-10" db="EMBL/GenBank/DDBJ databases">
        <title>Tropical sea cucumber genome reveals ecological adaptation and Cuvierian tubules defense mechanism.</title>
        <authorList>
            <person name="Chen T."/>
        </authorList>
    </citation>
    <scope>NUCLEOTIDE SEQUENCE</scope>
    <source>
        <strain evidence="14">Nanhai2018</strain>
        <tissue evidence="14">Muscle</tissue>
    </source>
</reference>
<dbReference type="PANTHER" id="PTHR11987">
    <property type="entry name" value="ALPHA-2,8-SIALYLTRANSFERASE"/>
    <property type="match status" value="1"/>
</dbReference>
<name>A0A9Q0YNL6_HOLLE</name>
<keyword evidence="10" id="KW-1015">Disulfide bond</keyword>
<dbReference type="InterPro" id="IPR038578">
    <property type="entry name" value="GT29-like_sf"/>
</dbReference>
<dbReference type="AlphaFoldDB" id="A0A9Q0YNL6"/>
<dbReference type="Gene3D" id="3.90.1480.20">
    <property type="entry name" value="Glycosyl transferase family 29"/>
    <property type="match status" value="1"/>
</dbReference>